<proteinExistence type="predicted"/>
<dbReference type="SUPFAM" id="SSF50998">
    <property type="entry name" value="Quinoprotein alcohol dehydrogenase-like"/>
    <property type="match status" value="1"/>
</dbReference>
<dbReference type="EMBL" id="JBFOLJ010000004">
    <property type="protein sequence ID" value="KAL2546865.1"/>
    <property type="molecule type" value="Genomic_DNA"/>
</dbReference>
<sequence length="110" mass="11503">MGANKLSTPTGVEENGTSVAFYVGVSSFDELLPAGHCCTFRGSLVKLDIRNGKILWQTYTLLDNGGKLGGYSGAAIWGSSPSIDIFRGLVYVGTGNLFLAPADVLLCQAA</sequence>
<evidence type="ECO:0000313" key="2">
    <source>
        <dbReference type="Proteomes" id="UP001604277"/>
    </source>
</evidence>
<evidence type="ECO:0000313" key="1">
    <source>
        <dbReference type="EMBL" id="KAL2546865.1"/>
    </source>
</evidence>
<dbReference type="InterPro" id="IPR011047">
    <property type="entry name" value="Quinoprotein_ADH-like_sf"/>
</dbReference>
<dbReference type="AlphaFoldDB" id="A0ABD1WBK5"/>
<name>A0ABD1WBK5_9LAMI</name>
<protein>
    <submittedName>
        <fullName evidence="1">Polyvinylalcohol dehydrogenase</fullName>
    </submittedName>
</protein>
<reference evidence="2" key="1">
    <citation type="submission" date="2024-07" db="EMBL/GenBank/DDBJ databases">
        <title>Two chromosome-level genome assemblies of Korean endemic species Abeliophyllum distichum and Forsythia ovata (Oleaceae).</title>
        <authorList>
            <person name="Jang H."/>
        </authorList>
    </citation>
    <scope>NUCLEOTIDE SEQUENCE [LARGE SCALE GENOMIC DNA]</scope>
</reference>
<accession>A0ABD1WBK5</accession>
<dbReference type="PANTHER" id="PTHR32303:SF18">
    <property type="entry name" value="POLYVINYLALCOHOL DEHYDROGENASE-LIKE"/>
    <property type="match status" value="1"/>
</dbReference>
<comment type="caution">
    <text evidence="1">The sequence shown here is derived from an EMBL/GenBank/DDBJ whole genome shotgun (WGS) entry which is preliminary data.</text>
</comment>
<organism evidence="1 2">
    <name type="scientific">Forsythia ovata</name>
    <dbReference type="NCBI Taxonomy" id="205694"/>
    <lineage>
        <taxon>Eukaryota</taxon>
        <taxon>Viridiplantae</taxon>
        <taxon>Streptophyta</taxon>
        <taxon>Embryophyta</taxon>
        <taxon>Tracheophyta</taxon>
        <taxon>Spermatophyta</taxon>
        <taxon>Magnoliopsida</taxon>
        <taxon>eudicotyledons</taxon>
        <taxon>Gunneridae</taxon>
        <taxon>Pentapetalae</taxon>
        <taxon>asterids</taxon>
        <taxon>lamiids</taxon>
        <taxon>Lamiales</taxon>
        <taxon>Oleaceae</taxon>
        <taxon>Forsythieae</taxon>
        <taxon>Forsythia</taxon>
    </lineage>
</organism>
<dbReference type="Gene3D" id="2.140.10.10">
    <property type="entry name" value="Quinoprotein alcohol dehydrogenase-like superfamily"/>
    <property type="match status" value="1"/>
</dbReference>
<gene>
    <name evidence="1" type="ORF">Fot_16098</name>
</gene>
<dbReference type="PANTHER" id="PTHR32303">
    <property type="entry name" value="QUINOPROTEIN ALCOHOL DEHYDROGENASE (CYTOCHROME C)"/>
    <property type="match status" value="1"/>
</dbReference>
<dbReference type="Proteomes" id="UP001604277">
    <property type="component" value="Unassembled WGS sequence"/>
</dbReference>
<keyword evidence="2" id="KW-1185">Reference proteome</keyword>